<name>A0A7X1AXS8_9BACT</name>
<keyword evidence="4 7" id="KW-0812">Transmembrane</keyword>
<reference evidence="8 9" key="1">
    <citation type="submission" date="2020-07" db="EMBL/GenBank/DDBJ databases">
        <authorList>
            <person name="Feng X."/>
        </authorList>
    </citation>
    <scope>NUCLEOTIDE SEQUENCE [LARGE SCALE GENOMIC DNA]</scope>
    <source>
        <strain evidence="8 9">JCM14086</strain>
    </source>
</reference>
<proteinExistence type="inferred from homology"/>
<keyword evidence="3" id="KW-1003">Cell membrane</keyword>
<evidence type="ECO:0000256" key="2">
    <source>
        <dbReference type="ARBA" id="ARBA00006679"/>
    </source>
</evidence>
<feature type="transmembrane region" description="Helical" evidence="7">
    <location>
        <begin position="87"/>
        <end position="103"/>
    </location>
</feature>
<evidence type="ECO:0000256" key="5">
    <source>
        <dbReference type="ARBA" id="ARBA00022989"/>
    </source>
</evidence>
<dbReference type="AlphaFoldDB" id="A0A7X1AXS8"/>
<evidence type="ECO:0000256" key="6">
    <source>
        <dbReference type="ARBA" id="ARBA00023136"/>
    </source>
</evidence>
<evidence type="ECO:0000256" key="1">
    <source>
        <dbReference type="ARBA" id="ARBA00004651"/>
    </source>
</evidence>
<dbReference type="Pfam" id="PF07681">
    <property type="entry name" value="DoxX"/>
    <property type="match status" value="1"/>
</dbReference>
<dbReference type="InterPro" id="IPR051907">
    <property type="entry name" value="DoxX-like_oxidoreductase"/>
</dbReference>
<evidence type="ECO:0000313" key="8">
    <source>
        <dbReference type="EMBL" id="MBC2601917.1"/>
    </source>
</evidence>
<gene>
    <name evidence="8" type="ORF">H5P30_09005</name>
</gene>
<comment type="subcellular location">
    <subcellularLocation>
        <location evidence="1">Cell membrane</location>
        <topology evidence="1">Multi-pass membrane protein</topology>
    </subcellularLocation>
</comment>
<dbReference type="PANTHER" id="PTHR33452:SF1">
    <property type="entry name" value="INNER MEMBRANE PROTEIN YPHA-RELATED"/>
    <property type="match status" value="1"/>
</dbReference>
<dbReference type="Proteomes" id="UP000525652">
    <property type="component" value="Unassembled WGS sequence"/>
</dbReference>
<evidence type="ECO:0000256" key="4">
    <source>
        <dbReference type="ARBA" id="ARBA00022692"/>
    </source>
</evidence>
<evidence type="ECO:0000256" key="3">
    <source>
        <dbReference type="ARBA" id="ARBA00022475"/>
    </source>
</evidence>
<accession>A0A7X1AXS8</accession>
<keyword evidence="5 7" id="KW-1133">Transmembrane helix</keyword>
<dbReference type="EMBL" id="JACHVA010000080">
    <property type="protein sequence ID" value="MBC2601917.1"/>
    <property type="molecule type" value="Genomic_DNA"/>
</dbReference>
<comment type="similarity">
    <text evidence="2">Belongs to the DoxX family.</text>
</comment>
<feature type="transmembrane region" description="Helical" evidence="7">
    <location>
        <begin position="115"/>
        <end position="135"/>
    </location>
</feature>
<keyword evidence="6 7" id="KW-0472">Membrane</keyword>
<organism evidence="8 9">
    <name type="scientific">Puniceicoccus vermicola</name>
    <dbReference type="NCBI Taxonomy" id="388746"/>
    <lineage>
        <taxon>Bacteria</taxon>
        <taxon>Pseudomonadati</taxon>
        <taxon>Verrucomicrobiota</taxon>
        <taxon>Opitutia</taxon>
        <taxon>Puniceicoccales</taxon>
        <taxon>Puniceicoccaceae</taxon>
        <taxon>Puniceicoccus</taxon>
    </lineage>
</organism>
<dbReference type="PANTHER" id="PTHR33452">
    <property type="entry name" value="OXIDOREDUCTASE CATD-RELATED"/>
    <property type="match status" value="1"/>
</dbReference>
<keyword evidence="9" id="KW-1185">Reference proteome</keyword>
<evidence type="ECO:0000313" key="9">
    <source>
        <dbReference type="Proteomes" id="UP000525652"/>
    </source>
</evidence>
<dbReference type="RefSeq" id="WP_185692618.1">
    <property type="nucleotide sequence ID" value="NZ_JACHVA010000080.1"/>
</dbReference>
<sequence>MPSLKQFAFGGAGPASTGSELGLLGLRVFTGLALALAHGVGKFPISGGFIDGVEDLGFPAPVVFAWAAALSELVGGLFLAAGFLTRISAFLILATMLVAAFGVHGGDGFADQEKAFLYAAATLPFVLAGCGRVGVDQLFRQN</sequence>
<dbReference type="GO" id="GO:0005886">
    <property type="term" value="C:plasma membrane"/>
    <property type="evidence" value="ECO:0007669"/>
    <property type="project" value="UniProtKB-SubCell"/>
</dbReference>
<protein>
    <submittedName>
        <fullName evidence="8">DoxX family protein</fullName>
    </submittedName>
</protein>
<comment type="caution">
    <text evidence="8">The sequence shown here is derived from an EMBL/GenBank/DDBJ whole genome shotgun (WGS) entry which is preliminary data.</text>
</comment>
<feature type="transmembrane region" description="Helical" evidence="7">
    <location>
        <begin position="60"/>
        <end position="80"/>
    </location>
</feature>
<evidence type="ECO:0000256" key="7">
    <source>
        <dbReference type="SAM" id="Phobius"/>
    </source>
</evidence>
<dbReference type="InterPro" id="IPR032808">
    <property type="entry name" value="DoxX"/>
</dbReference>